<keyword evidence="1" id="KW-0812">Transmembrane</keyword>
<proteinExistence type="predicted"/>
<evidence type="ECO:0000313" key="2">
    <source>
        <dbReference type="EMBL" id="MDO6452131.1"/>
    </source>
</evidence>
<sequence length="171" mass="19572">MTEENEVIAPWYKQPWLWFILTPLIAVFIYGFSFLYLSIVTMDGVVKDDYYRIARGYEVKSEKNQRALDQNIEAQVKLDTITGDVMVSLSGNLNPAPASLTLDIVHPTHQKYDQAITLKAIGAQNLYTGSLTGKITGKRFLFLFPADESWHLHEEMQPPYDQKTVDMKPEQ</sequence>
<keyword evidence="5" id="KW-1185">Reference proteome</keyword>
<dbReference type="EMBL" id="JAUYVO010000001">
    <property type="protein sequence ID" value="MDP2521101.1"/>
    <property type="molecule type" value="Genomic_DNA"/>
</dbReference>
<dbReference type="AlphaFoldDB" id="A0AAW7XEF4"/>
<organism evidence="2 4">
    <name type="scientific">Neptunomonas phycophila</name>
    <dbReference type="NCBI Taxonomy" id="1572645"/>
    <lineage>
        <taxon>Bacteria</taxon>
        <taxon>Pseudomonadati</taxon>
        <taxon>Pseudomonadota</taxon>
        <taxon>Gammaproteobacteria</taxon>
        <taxon>Oceanospirillales</taxon>
        <taxon>Oceanospirillaceae</taxon>
        <taxon>Neptunomonas</taxon>
    </lineage>
</organism>
<dbReference type="EMBL" id="JAUOPG010000001">
    <property type="protein sequence ID" value="MDO6452131.1"/>
    <property type="molecule type" value="Genomic_DNA"/>
</dbReference>
<dbReference type="RefSeq" id="WP_178968872.1">
    <property type="nucleotide sequence ID" value="NZ_CAXHZV010000001.1"/>
</dbReference>
<protein>
    <submittedName>
        <fullName evidence="2">FixH family protein</fullName>
    </submittedName>
</protein>
<keyword evidence="1" id="KW-1133">Transmembrane helix</keyword>
<keyword evidence="1" id="KW-0472">Membrane</keyword>
<evidence type="ECO:0000313" key="3">
    <source>
        <dbReference type="EMBL" id="MDP2521101.1"/>
    </source>
</evidence>
<dbReference type="GeneID" id="89456535"/>
<evidence type="ECO:0000313" key="5">
    <source>
        <dbReference type="Proteomes" id="UP001177341"/>
    </source>
</evidence>
<dbReference type="Pfam" id="PF05751">
    <property type="entry name" value="FixH"/>
    <property type="match status" value="1"/>
</dbReference>
<dbReference type="Proteomes" id="UP001169862">
    <property type="component" value="Unassembled WGS sequence"/>
</dbReference>
<dbReference type="Proteomes" id="UP001177341">
    <property type="component" value="Unassembled WGS sequence"/>
</dbReference>
<reference evidence="2" key="1">
    <citation type="submission" date="2023-07" db="EMBL/GenBank/DDBJ databases">
        <title>Genome content predicts the carbon catabolic preferences of heterotrophic bacteria.</title>
        <authorList>
            <person name="Gralka M."/>
        </authorList>
    </citation>
    <scope>NUCLEOTIDE SEQUENCE</scope>
    <source>
        <strain evidence="3">5G01</strain>
        <strain evidence="2">I2M16</strain>
    </source>
</reference>
<name>A0AAW7XEF4_9GAMM</name>
<gene>
    <name evidence="2" type="ORF">Q4490_01010</name>
    <name evidence="3" type="ORF">Q8W30_00840</name>
</gene>
<evidence type="ECO:0000313" key="4">
    <source>
        <dbReference type="Proteomes" id="UP001169862"/>
    </source>
</evidence>
<comment type="caution">
    <text evidence="2">The sequence shown here is derived from an EMBL/GenBank/DDBJ whole genome shotgun (WGS) entry which is preliminary data.</text>
</comment>
<dbReference type="InterPro" id="IPR008620">
    <property type="entry name" value="FixH"/>
</dbReference>
<accession>A0AAW7XEF4</accession>
<evidence type="ECO:0000256" key="1">
    <source>
        <dbReference type="SAM" id="Phobius"/>
    </source>
</evidence>
<feature type="transmembrane region" description="Helical" evidence="1">
    <location>
        <begin position="16"/>
        <end position="37"/>
    </location>
</feature>